<dbReference type="KEGG" id="ttu:TERTU_4042"/>
<dbReference type="RefSeq" id="WP_015817318.1">
    <property type="nucleotide sequence ID" value="NC_012997.1"/>
</dbReference>
<dbReference type="GO" id="GO:0003677">
    <property type="term" value="F:DNA binding"/>
    <property type="evidence" value="ECO:0007669"/>
    <property type="project" value="InterPro"/>
</dbReference>
<name>C5BTW6_TERTT</name>
<dbReference type="EMBL" id="CP001614">
    <property type="protein sequence ID" value="ACR11206.1"/>
    <property type="molecule type" value="Genomic_DNA"/>
</dbReference>
<dbReference type="HOGENOM" id="CLU_2829822_0_0_6"/>
<proteinExistence type="predicted"/>
<dbReference type="OrthoDB" id="9780326at2"/>
<dbReference type="InterPro" id="IPR000792">
    <property type="entry name" value="Tscrpt_reg_LuxR_C"/>
</dbReference>
<gene>
    <name evidence="2" type="ordered locus">TERTU_4042</name>
</gene>
<reference evidence="2 3" key="1">
    <citation type="journal article" date="2009" name="PLoS ONE">
        <title>The complete genome of Teredinibacter turnerae T7901: an intracellular endosymbiont of marine wood-boring bivalves (shipworms).</title>
        <authorList>
            <person name="Yang J.C."/>
            <person name="Madupu R."/>
            <person name="Durkin A.S."/>
            <person name="Ekborg N.A."/>
            <person name="Pedamallu C.S."/>
            <person name="Hostetler J.B."/>
            <person name="Radune D."/>
            <person name="Toms B.S."/>
            <person name="Henrissat B."/>
            <person name="Coutinho P.M."/>
            <person name="Schwarz S."/>
            <person name="Field L."/>
            <person name="Trindade-Silva A.E."/>
            <person name="Soares C.A.G."/>
            <person name="Elshahawi S."/>
            <person name="Hanora A."/>
            <person name="Schmidt E.W."/>
            <person name="Haygood M.G."/>
            <person name="Posfai J."/>
            <person name="Benner J."/>
            <person name="Madinger C."/>
            <person name="Nove J."/>
            <person name="Anton B."/>
            <person name="Chaudhary K."/>
            <person name="Foster J."/>
            <person name="Holman A."/>
            <person name="Kumar S."/>
            <person name="Lessard P.A."/>
            <person name="Luyten Y.A."/>
            <person name="Slatko B."/>
            <person name="Wood N."/>
            <person name="Wu B."/>
            <person name="Teplitski M."/>
            <person name="Mougous J.D."/>
            <person name="Ward N."/>
            <person name="Eisen J.A."/>
            <person name="Badger J.H."/>
            <person name="Distel D.L."/>
        </authorList>
    </citation>
    <scope>NUCLEOTIDE SEQUENCE [LARGE SCALE GENOMIC DNA]</scope>
    <source>
        <strain evidence="3">ATCC 39867 / T7901</strain>
    </source>
</reference>
<feature type="domain" description="HTH luxR-type" evidence="1">
    <location>
        <begin position="33"/>
        <end position="60"/>
    </location>
</feature>
<dbReference type="InterPro" id="IPR013324">
    <property type="entry name" value="RNA_pol_sigma_r3/r4-like"/>
</dbReference>
<dbReference type="eggNOG" id="COG1595">
    <property type="taxonomic scope" value="Bacteria"/>
</dbReference>
<keyword evidence="3" id="KW-1185">Reference proteome</keyword>
<protein>
    <submittedName>
        <fullName evidence="2">Sigma-70, region 4</fullName>
    </submittedName>
</protein>
<dbReference type="GO" id="GO:0006352">
    <property type="term" value="P:DNA-templated transcription initiation"/>
    <property type="evidence" value="ECO:0007669"/>
    <property type="project" value="InterPro"/>
</dbReference>
<dbReference type="PROSITE" id="PS00622">
    <property type="entry name" value="HTH_LUXR_1"/>
    <property type="match status" value="1"/>
</dbReference>
<dbReference type="AlphaFoldDB" id="C5BTW6"/>
<dbReference type="Gene3D" id="1.10.10.10">
    <property type="entry name" value="Winged helix-like DNA-binding domain superfamily/Winged helix DNA-binding domain"/>
    <property type="match status" value="1"/>
</dbReference>
<dbReference type="InterPro" id="IPR036388">
    <property type="entry name" value="WH-like_DNA-bd_sf"/>
</dbReference>
<dbReference type="GO" id="GO:0016987">
    <property type="term" value="F:sigma factor activity"/>
    <property type="evidence" value="ECO:0007669"/>
    <property type="project" value="InterPro"/>
</dbReference>
<sequence>MTSSASEPQLELYRILNSLDKYERALMILHLKGFKYDEIASILAISESNVGTKINRIRQRLIAEHR</sequence>
<dbReference type="STRING" id="377629.TERTU_4042"/>
<evidence type="ECO:0000313" key="3">
    <source>
        <dbReference type="Proteomes" id="UP000009080"/>
    </source>
</evidence>
<dbReference type="Proteomes" id="UP000009080">
    <property type="component" value="Chromosome"/>
</dbReference>
<evidence type="ECO:0000259" key="1">
    <source>
        <dbReference type="PROSITE" id="PS00622"/>
    </source>
</evidence>
<organism evidence="2 3">
    <name type="scientific">Teredinibacter turnerae (strain ATCC 39867 / T7901)</name>
    <dbReference type="NCBI Taxonomy" id="377629"/>
    <lineage>
        <taxon>Bacteria</taxon>
        <taxon>Pseudomonadati</taxon>
        <taxon>Pseudomonadota</taxon>
        <taxon>Gammaproteobacteria</taxon>
        <taxon>Cellvibrionales</taxon>
        <taxon>Cellvibrionaceae</taxon>
        <taxon>Teredinibacter</taxon>
    </lineage>
</organism>
<dbReference type="SUPFAM" id="SSF88659">
    <property type="entry name" value="Sigma3 and sigma4 domains of RNA polymerase sigma factors"/>
    <property type="match status" value="1"/>
</dbReference>
<dbReference type="InterPro" id="IPR013249">
    <property type="entry name" value="RNA_pol_sigma70_r4_t2"/>
</dbReference>
<evidence type="ECO:0000313" key="2">
    <source>
        <dbReference type="EMBL" id="ACR11206.1"/>
    </source>
</evidence>
<accession>C5BTW6</accession>
<dbReference type="Pfam" id="PF08281">
    <property type="entry name" value="Sigma70_r4_2"/>
    <property type="match status" value="1"/>
</dbReference>